<evidence type="ECO:0000256" key="1">
    <source>
        <dbReference type="ARBA" id="ARBA00006484"/>
    </source>
</evidence>
<dbReference type="PRINTS" id="PR00081">
    <property type="entry name" value="GDHRDH"/>
</dbReference>
<dbReference type="GO" id="GO:0016616">
    <property type="term" value="F:oxidoreductase activity, acting on the CH-OH group of donors, NAD or NADP as acceptor"/>
    <property type="evidence" value="ECO:0007669"/>
    <property type="project" value="TreeGrafter"/>
</dbReference>
<gene>
    <name evidence="6" type="primary">MPUL0E03640</name>
    <name evidence="6" type="ORF">METSCH_E03640</name>
</gene>
<dbReference type="EMBL" id="CP034460">
    <property type="protein sequence ID" value="QBM90124.1"/>
    <property type="molecule type" value="Genomic_DNA"/>
</dbReference>
<dbReference type="AlphaFoldDB" id="A0A4P6XVW3"/>
<dbReference type="InterPro" id="IPR057326">
    <property type="entry name" value="KR_dom"/>
</dbReference>
<evidence type="ECO:0000256" key="3">
    <source>
        <dbReference type="ARBA" id="ARBA00023002"/>
    </source>
</evidence>
<dbReference type="InterPro" id="IPR020904">
    <property type="entry name" value="Sc_DH/Rdtase_CS"/>
</dbReference>
<keyword evidence="7" id="KW-1185">Reference proteome</keyword>
<dbReference type="InterPro" id="IPR002347">
    <property type="entry name" value="SDR_fam"/>
</dbReference>
<evidence type="ECO:0000313" key="7">
    <source>
        <dbReference type="Proteomes" id="UP000292447"/>
    </source>
</evidence>
<reference evidence="7" key="1">
    <citation type="submission" date="2019-03" db="EMBL/GenBank/DDBJ databases">
        <title>Snf2 controls pulcherriminic acid biosynthesis and connects pigmentation and antifungal activity of the yeast Metschnikowia pulcherrima.</title>
        <authorList>
            <person name="Gore-Lloyd D."/>
            <person name="Sumann I."/>
            <person name="Brachmann A.O."/>
            <person name="Schneeberger K."/>
            <person name="Ortiz-Merino R.A."/>
            <person name="Moreno-Beltran M."/>
            <person name="Schlaefli M."/>
            <person name="Kirner P."/>
            <person name="Santos Kron A."/>
            <person name="Wolfe K.H."/>
            <person name="Piel J."/>
            <person name="Ahrens C.H."/>
            <person name="Henk D."/>
            <person name="Freimoser F.M."/>
        </authorList>
    </citation>
    <scope>NUCLEOTIDE SEQUENCE [LARGE SCALE GENOMIC DNA]</scope>
    <source>
        <strain evidence="7">APC 1.2</strain>
    </source>
</reference>
<evidence type="ECO:0000259" key="5">
    <source>
        <dbReference type="SMART" id="SM00822"/>
    </source>
</evidence>
<evidence type="ECO:0000256" key="4">
    <source>
        <dbReference type="RuleBase" id="RU000363"/>
    </source>
</evidence>
<dbReference type="PANTHER" id="PTHR24322:SF736">
    <property type="entry name" value="RETINOL DEHYDROGENASE 10"/>
    <property type="match status" value="1"/>
</dbReference>
<dbReference type="PANTHER" id="PTHR24322">
    <property type="entry name" value="PKSB"/>
    <property type="match status" value="1"/>
</dbReference>
<protein>
    <submittedName>
        <fullName evidence="6">NAD(P)-dependent dehydrogenase, short-chain alcohol dehydrogenase family</fullName>
    </submittedName>
</protein>
<dbReference type="SMART" id="SM00822">
    <property type="entry name" value="PKS_KR"/>
    <property type="match status" value="1"/>
</dbReference>
<dbReference type="STRING" id="2163413.A0A4P6XVW3"/>
<dbReference type="Gene3D" id="3.40.50.720">
    <property type="entry name" value="NAD(P)-binding Rossmann-like Domain"/>
    <property type="match status" value="1"/>
</dbReference>
<dbReference type="Pfam" id="PF00106">
    <property type="entry name" value="adh_short"/>
    <property type="match status" value="1"/>
</dbReference>
<evidence type="ECO:0000313" key="6">
    <source>
        <dbReference type="EMBL" id="QBM90124.1"/>
    </source>
</evidence>
<dbReference type="PRINTS" id="PR00080">
    <property type="entry name" value="SDRFAMILY"/>
</dbReference>
<evidence type="ECO:0000256" key="2">
    <source>
        <dbReference type="ARBA" id="ARBA00022857"/>
    </source>
</evidence>
<feature type="domain" description="Ketoreductase" evidence="5">
    <location>
        <begin position="60"/>
        <end position="242"/>
    </location>
</feature>
<keyword evidence="3" id="KW-0560">Oxidoreductase</keyword>
<dbReference type="Proteomes" id="UP000292447">
    <property type="component" value="Chromosome V"/>
</dbReference>
<comment type="similarity">
    <text evidence="1 4">Belongs to the short-chain dehydrogenases/reductases (SDR) family.</text>
</comment>
<organism evidence="6 7">
    <name type="scientific">Metschnikowia aff. pulcherrima</name>
    <dbReference type="NCBI Taxonomy" id="2163413"/>
    <lineage>
        <taxon>Eukaryota</taxon>
        <taxon>Fungi</taxon>
        <taxon>Dikarya</taxon>
        <taxon>Ascomycota</taxon>
        <taxon>Saccharomycotina</taxon>
        <taxon>Pichiomycetes</taxon>
        <taxon>Metschnikowiaceae</taxon>
        <taxon>Metschnikowia</taxon>
    </lineage>
</organism>
<dbReference type="InterPro" id="IPR036291">
    <property type="entry name" value="NAD(P)-bd_dom_sf"/>
</dbReference>
<accession>A0A4P6XVW3</accession>
<sequence>MYEFVKPITNKSMLTNSHYCNQTFTGVKYYLIYLCIELFVLVNRISKLPLIPLPPLGANDVALITGGLSGLGLELAKNLISAHKIKHVFNLDIVAPKHELGENVTFIKCDLASSQDVDFALEQVFTQCKVMGPISVVINNAGVRVNGPLLSMSPKQVQKVFDINTFAPIRILQLVISAHTETFLPKRLSVVTVSSVLGAFGPKNLLTYSASKAASTQFHEVLSRELASIPSIRMLLVLPGQMSTGMFSDVEQGRLFVAPIVDHVSLARTILQKVNTGEEGIMCEPFYSNFGYALKALPWRLQQAVRSYTQMDEKVKAQSEKNT</sequence>
<keyword evidence="2" id="KW-0521">NADP</keyword>
<name>A0A4P6XVW3_9ASCO</name>
<dbReference type="PROSITE" id="PS00061">
    <property type="entry name" value="ADH_SHORT"/>
    <property type="match status" value="1"/>
</dbReference>
<dbReference type="SUPFAM" id="SSF51735">
    <property type="entry name" value="NAD(P)-binding Rossmann-fold domains"/>
    <property type="match status" value="1"/>
</dbReference>
<proteinExistence type="inferred from homology"/>